<keyword evidence="1" id="KW-0732">Signal</keyword>
<dbReference type="Pfam" id="PF19580">
    <property type="entry name" value="Exo_endo_phos_3"/>
    <property type="match status" value="1"/>
</dbReference>
<evidence type="ECO:0000256" key="1">
    <source>
        <dbReference type="SAM" id="SignalP"/>
    </source>
</evidence>
<proteinExistence type="predicted"/>
<dbReference type="Proteomes" id="UP000599688">
    <property type="component" value="Unassembled WGS sequence"/>
</dbReference>
<dbReference type="AlphaFoldDB" id="A0A917E4E8"/>
<keyword evidence="3" id="KW-0255">Endonuclease</keyword>
<dbReference type="GO" id="GO:0004519">
    <property type="term" value="F:endonuclease activity"/>
    <property type="evidence" value="ECO:0007669"/>
    <property type="project" value="UniProtKB-KW"/>
</dbReference>
<dbReference type="SUPFAM" id="SSF56219">
    <property type="entry name" value="DNase I-like"/>
    <property type="match status" value="1"/>
</dbReference>
<gene>
    <name evidence="3" type="ORF">GCM10010831_01280</name>
</gene>
<accession>A0A917E4E8</accession>
<feature type="signal peptide" evidence="1">
    <location>
        <begin position="1"/>
        <end position="23"/>
    </location>
</feature>
<dbReference type="PANTHER" id="PTHR42834">
    <property type="entry name" value="ENDONUCLEASE/EXONUCLEASE/PHOSPHATASE FAMILY PROTEIN (AFU_ORTHOLOGUE AFUA_3G09210)"/>
    <property type="match status" value="1"/>
</dbReference>
<keyword evidence="3" id="KW-0378">Hydrolase</keyword>
<dbReference type="Gene3D" id="3.60.10.10">
    <property type="entry name" value="Endonuclease/exonuclease/phosphatase"/>
    <property type="match status" value="1"/>
</dbReference>
<dbReference type="PANTHER" id="PTHR42834:SF1">
    <property type="entry name" value="ENDONUCLEASE_EXONUCLEASE_PHOSPHATASE FAMILY PROTEIN (AFU_ORTHOLOGUE AFUA_3G09210)"/>
    <property type="match status" value="1"/>
</dbReference>
<evidence type="ECO:0000313" key="4">
    <source>
        <dbReference type="Proteomes" id="UP000599688"/>
    </source>
</evidence>
<dbReference type="InterPro" id="IPR005135">
    <property type="entry name" value="Endo/exonuclease/phosphatase"/>
</dbReference>
<evidence type="ECO:0000313" key="3">
    <source>
        <dbReference type="EMBL" id="GGE03382.1"/>
    </source>
</evidence>
<protein>
    <submittedName>
        <fullName evidence="3">Endonuclease</fullName>
    </submittedName>
</protein>
<keyword evidence="4" id="KW-1185">Reference proteome</keyword>
<sequence length="354" mass="40888">MRRLNLHKLFLGLLIFISGLAFAQEKEYKINTIAFYNLENLFDTVDDPNKNDHLNPIGEMSEGEAARVYPLKLKNMAKAIADIGTDLSGFPPAILGVCEIENYQVLEDLVNQPRLKPYNYGIVHYESPDLRSIDVALLYRKDVFKPLFSEPHEVKLYRDDDRTKRRYTRDVLYVKGLLDGDEVHILVNHWPSRGGGEKKSNPSRVKASETAKKVVDSVQAKNPKAKVMIMGDLNDGVYNESVKKVLATKRHKDDLTMPIDLWNPFENIYYEGIGTIAWRDSWDLFDQIIITQPLTIDDDFSSYRFYKAGVHNPPYLQNPRGRWKGYPFRSFANGWTNGYSDHFPVYIYLIKELK</sequence>
<dbReference type="EMBL" id="BMGL01000001">
    <property type="protein sequence ID" value="GGE03382.1"/>
    <property type="molecule type" value="Genomic_DNA"/>
</dbReference>
<name>A0A917E4E8_9FLAO</name>
<keyword evidence="3" id="KW-0540">Nuclease</keyword>
<feature type="domain" description="Endonuclease/exonuclease/phosphatase" evidence="2">
    <location>
        <begin position="32"/>
        <end position="351"/>
    </location>
</feature>
<dbReference type="RefSeq" id="WP_188404826.1">
    <property type="nucleotide sequence ID" value="NZ_BMGL01000001.1"/>
</dbReference>
<organism evidence="3 4">
    <name type="scientific">Psychroflexus salis</name>
    <dbReference type="NCBI Taxonomy" id="1526574"/>
    <lineage>
        <taxon>Bacteria</taxon>
        <taxon>Pseudomonadati</taxon>
        <taxon>Bacteroidota</taxon>
        <taxon>Flavobacteriia</taxon>
        <taxon>Flavobacteriales</taxon>
        <taxon>Flavobacteriaceae</taxon>
        <taxon>Psychroflexus</taxon>
    </lineage>
</organism>
<dbReference type="InterPro" id="IPR036691">
    <property type="entry name" value="Endo/exonu/phosph_ase_sf"/>
</dbReference>
<feature type="chain" id="PRO_5036735878" evidence="1">
    <location>
        <begin position="24"/>
        <end position="354"/>
    </location>
</feature>
<evidence type="ECO:0000259" key="2">
    <source>
        <dbReference type="Pfam" id="PF19580"/>
    </source>
</evidence>
<reference evidence="3 4" key="1">
    <citation type="journal article" date="2014" name="Int. J. Syst. Evol. Microbiol.">
        <title>Complete genome sequence of Corynebacterium casei LMG S-19264T (=DSM 44701T), isolated from a smear-ripened cheese.</title>
        <authorList>
            <consortium name="US DOE Joint Genome Institute (JGI-PGF)"/>
            <person name="Walter F."/>
            <person name="Albersmeier A."/>
            <person name="Kalinowski J."/>
            <person name="Ruckert C."/>
        </authorList>
    </citation>
    <scope>NUCLEOTIDE SEQUENCE [LARGE SCALE GENOMIC DNA]</scope>
    <source>
        <strain evidence="3 4">CGMCC 1.12925</strain>
    </source>
</reference>
<comment type="caution">
    <text evidence="3">The sequence shown here is derived from an EMBL/GenBank/DDBJ whole genome shotgun (WGS) entry which is preliminary data.</text>
</comment>